<feature type="transmembrane region" description="Helical" evidence="1">
    <location>
        <begin position="116"/>
        <end position="139"/>
    </location>
</feature>
<dbReference type="EMBL" id="CP104003">
    <property type="protein sequence ID" value="UWM55439.1"/>
    <property type="molecule type" value="Genomic_DNA"/>
</dbReference>
<feature type="transmembrane region" description="Helical" evidence="1">
    <location>
        <begin position="81"/>
        <end position="109"/>
    </location>
</feature>
<dbReference type="Proteomes" id="UP001057580">
    <property type="component" value="Chromosome"/>
</dbReference>
<protein>
    <submittedName>
        <fullName evidence="2">DoxX family membrane protein</fullName>
    </submittedName>
</protein>
<evidence type="ECO:0000313" key="3">
    <source>
        <dbReference type="Proteomes" id="UP001057580"/>
    </source>
</evidence>
<dbReference type="GeneID" id="74941544"/>
<accession>A0A9E7R456</accession>
<keyword evidence="3" id="KW-1185">Reference proteome</keyword>
<sequence>MATKNRQLLQTEMLGRDVSFEYSEHWIGYAMVFMRVTMGWVLLQGGLTKLVTYLNADASDNWTASGFLMHAIPEGNPLMGLWGAFAGSPIIDMLVMWGLTLTGFGLIIGAAVRWNAFWGAVMMLFFWLASLTGGLLQGLPVAHGWVVDDHLIYAILLFGLGAMGAGRILGVDAYLEKMDFVERIPALRYLLG</sequence>
<proteinExistence type="predicted"/>
<dbReference type="AlphaFoldDB" id="A0A9E7R456"/>
<name>A0A9E7R456_9EURY</name>
<gene>
    <name evidence="2" type="ORF">N0B31_03940</name>
</gene>
<reference evidence="2" key="1">
    <citation type="submission" date="2022-09" db="EMBL/GenBank/DDBJ databases">
        <title>Diverse halophilic archaea isolated from saline environments.</title>
        <authorList>
            <person name="Cui H.-L."/>
        </authorList>
    </citation>
    <scope>NUCLEOTIDE SEQUENCE</scope>
    <source>
        <strain evidence="2">ZS-35-S2</strain>
    </source>
</reference>
<feature type="transmembrane region" description="Helical" evidence="1">
    <location>
        <begin position="151"/>
        <end position="175"/>
    </location>
</feature>
<organism evidence="2 3">
    <name type="scientific">Salinirubellus salinus</name>
    <dbReference type="NCBI Taxonomy" id="1364945"/>
    <lineage>
        <taxon>Archaea</taxon>
        <taxon>Methanobacteriati</taxon>
        <taxon>Methanobacteriota</taxon>
        <taxon>Stenosarchaea group</taxon>
        <taxon>Halobacteria</taxon>
        <taxon>Halobacteriales</taxon>
        <taxon>Natronomonadaceae</taxon>
        <taxon>Salinirubellus</taxon>
    </lineage>
</organism>
<keyword evidence="1" id="KW-0812">Transmembrane</keyword>
<keyword evidence="1" id="KW-1133">Transmembrane helix</keyword>
<evidence type="ECO:0000313" key="2">
    <source>
        <dbReference type="EMBL" id="UWM55439.1"/>
    </source>
</evidence>
<feature type="transmembrane region" description="Helical" evidence="1">
    <location>
        <begin position="26"/>
        <end position="43"/>
    </location>
</feature>
<dbReference type="RefSeq" id="WP_260594539.1">
    <property type="nucleotide sequence ID" value="NZ_CP104003.1"/>
</dbReference>
<keyword evidence="1" id="KW-0472">Membrane</keyword>
<evidence type="ECO:0000256" key="1">
    <source>
        <dbReference type="SAM" id="Phobius"/>
    </source>
</evidence>
<dbReference type="KEGG" id="ssai:N0B31_03940"/>